<protein>
    <submittedName>
        <fullName evidence="1">Uncharacterized protein</fullName>
    </submittedName>
</protein>
<dbReference type="EMBL" id="LZPO01017299">
    <property type="protein sequence ID" value="OBS80985.1"/>
    <property type="molecule type" value="Genomic_DNA"/>
</dbReference>
<sequence length="155" mass="17349">MVKLEGLQHHLANEGQLQALARRRSWGIAALKQILPRSPIHPSLPSFASSNNMRMAPTKWGSKKKGPSAINKVVTREYTISIQKHIHGAFSSLRPSAHLLQELHTGQESERLKIVVDPVQELRYLRIDTWVIGLCTATTPADHPYEMPHVTTGTH</sequence>
<evidence type="ECO:0000313" key="2">
    <source>
        <dbReference type="Proteomes" id="UP000092124"/>
    </source>
</evidence>
<evidence type="ECO:0000313" key="1">
    <source>
        <dbReference type="EMBL" id="OBS80985.1"/>
    </source>
</evidence>
<dbReference type="Proteomes" id="UP000092124">
    <property type="component" value="Unassembled WGS sequence"/>
</dbReference>
<accession>A0A1A6HSL4</accession>
<name>A0A1A6HSL4_NEOLE</name>
<proteinExistence type="predicted"/>
<organism evidence="1 2">
    <name type="scientific">Neotoma lepida</name>
    <name type="common">Desert woodrat</name>
    <dbReference type="NCBI Taxonomy" id="56216"/>
    <lineage>
        <taxon>Eukaryota</taxon>
        <taxon>Metazoa</taxon>
        <taxon>Chordata</taxon>
        <taxon>Craniata</taxon>
        <taxon>Vertebrata</taxon>
        <taxon>Euteleostomi</taxon>
        <taxon>Mammalia</taxon>
        <taxon>Eutheria</taxon>
        <taxon>Euarchontoglires</taxon>
        <taxon>Glires</taxon>
        <taxon>Rodentia</taxon>
        <taxon>Myomorpha</taxon>
        <taxon>Muroidea</taxon>
        <taxon>Cricetidae</taxon>
        <taxon>Neotominae</taxon>
        <taxon>Neotoma</taxon>
    </lineage>
</organism>
<reference evidence="1 2" key="1">
    <citation type="submission" date="2016-06" db="EMBL/GenBank/DDBJ databases">
        <title>The Draft Genome Sequence and Annotation of the Desert Woodrat Neotoma lepida.</title>
        <authorList>
            <person name="Campbell M."/>
            <person name="Oakeson K.F."/>
            <person name="Yandell M."/>
            <person name="Halpert J.R."/>
            <person name="Dearing D."/>
        </authorList>
    </citation>
    <scope>NUCLEOTIDE SEQUENCE [LARGE SCALE GENOMIC DNA]</scope>
    <source>
        <strain evidence="1">417</strain>
        <tissue evidence="1">Liver</tissue>
    </source>
</reference>
<dbReference type="STRING" id="56216.A0A1A6HSL4"/>
<keyword evidence="2" id="KW-1185">Reference proteome</keyword>
<dbReference type="AlphaFoldDB" id="A0A1A6HSL4"/>
<gene>
    <name evidence="1" type="ORF">A6R68_20812</name>
</gene>
<comment type="caution">
    <text evidence="1">The sequence shown here is derived from an EMBL/GenBank/DDBJ whole genome shotgun (WGS) entry which is preliminary data.</text>
</comment>